<dbReference type="EMBL" id="DS113379">
    <property type="protein sequence ID" value="EAY08406.1"/>
    <property type="molecule type" value="Genomic_DNA"/>
</dbReference>
<evidence type="ECO:0000313" key="3">
    <source>
        <dbReference type="EMBL" id="EAY08406.1"/>
    </source>
</evidence>
<evidence type="ECO:0008006" key="5">
    <source>
        <dbReference type="Google" id="ProtNLM"/>
    </source>
</evidence>
<keyword evidence="1" id="KW-0175">Coiled coil</keyword>
<organism evidence="3 4">
    <name type="scientific">Trichomonas vaginalis (strain ATCC PRA-98 / G3)</name>
    <dbReference type="NCBI Taxonomy" id="412133"/>
    <lineage>
        <taxon>Eukaryota</taxon>
        <taxon>Metamonada</taxon>
        <taxon>Parabasalia</taxon>
        <taxon>Trichomonadida</taxon>
        <taxon>Trichomonadidae</taxon>
        <taxon>Trichomonas</taxon>
    </lineage>
</organism>
<dbReference type="Proteomes" id="UP000001542">
    <property type="component" value="Unassembled WGS sequence"/>
</dbReference>
<dbReference type="KEGG" id="tva:4766305"/>
<dbReference type="Gene3D" id="3.30.1470.10">
    <property type="entry name" value="Photosystem I PsaD, reaction center subunit II"/>
    <property type="match status" value="1"/>
</dbReference>
<dbReference type="PANTHER" id="PTHR21715">
    <property type="entry name" value="RH04127P"/>
    <property type="match status" value="1"/>
</dbReference>
<feature type="compositionally biased region" description="Basic and acidic residues" evidence="2">
    <location>
        <begin position="187"/>
        <end position="208"/>
    </location>
</feature>
<feature type="coiled-coil region" evidence="1">
    <location>
        <begin position="241"/>
        <end position="316"/>
    </location>
</feature>
<feature type="region of interest" description="Disordered" evidence="2">
    <location>
        <begin position="185"/>
        <end position="230"/>
    </location>
</feature>
<dbReference type="OrthoDB" id="6344460at2759"/>
<feature type="compositionally biased region" description="Basic residues" evidence="2">
    <location>
        <begin position="94"/>
        <end position="105"/>
    </location>
</feature>
<dbReference type="InParanoid" id="A2EG45"/>
<accession>A2EG45</accession>
<reference evidence="3" key="1">
    <citation type="submission" date="2006-10" db="EMBL/GenBank/DDBJ databases">
        <authorList>
            <person name="Amadeo P."/>
            <person name="Zhao Q."/>
            <person name="Wortman J."/>
            <person name="Fraser-Liggett C."/>
            <person name="Carlton J."/>
        </authorList>
    </citation>
    <scope>NUCLEOTIDE SEQUENCE</scope>
    <source>
        <strain evidence="3">G3</strain>
    </source>
</reference>
<dbReference type="STRING" id="5722.A2EG45"/>
<feature type="compositionally biased region" description="Polar residues" evidence="2">
    <location>
        <begin position="121"/>
        <end position="136"/>
    </location>
</feature>
<gene>
    <name evidence="3" type="ORF">TVAG_269320</name>
</gene>
<name>A2EG45_TRIV3</name>
<feature type="region of interest" description="Disordered" evidence="2">
    <location>
        <begin position="91"/>
        <end position="142"/>
    </location>
</feature>
<feature type="region of interest" description="Disordered" evidence="2">
    <location>
        <begin position="493"/>
        <end position="515"/>
    </location>
</feature>
<keyword evidence="4" id="KW-1185">Reference proteome</keyword>
<dbReference type="RefSeq" id="XP_001320629.1">
    <property type="nucleotide sequence ID" value="XM_001320594.1"/>
</dbReference>
<dbReference type="InterPro" id="IPR053233">
    <property type="entry name" value="ABRA-related"/>
</dbReference>
<evidence type="ECO:0000256" key="1">
    <source>
        <dbReference type="SAM" id="Coils"/>
    </source>
</evidence>
<feature type="compositionally biased region" description="Low complexity" evidence="2">
    <location>
        <begin position="495"/>
        <end position="512"/>
    </location>
</feature>
<dbReference type="PANTHER" id="PTHR21715:SF0">
    <property type="entry name" value="RH04127P"/>
    <property type="match status" value="1"/>
</dbReference>
<dbReference type="AlphaFoldDB" id="A2EG45"/>
<reference evidence="3" key="2">
    <citation type="journal article" date="2007" name="Science">
        <title>Draft genome sequence of the sexually transmitted pathogen Trichomonas vaginalis.</title>
        <authorList>
            <person name="Carlton J.M."/>
            <person name="Hirt R.P."/>
            <person name="Silva J.C."/>
            <person name="Delcher A.L."/>
            <person name="Schatz M."/>
            <person name="Zhao Q."/>
            <person name="Wortman J.R."/>
            <person name="Bidwell S.L."/>
            <person name="Alsmark U.C.M."/>
            <person name="Besteiro S."/>
            <person name="Sicheritz-Ponten T."/>
            <person name="Noel C.J."/>
            <person name="Dacks J.B."/>
            <person name="Foster P.G."/>
            <person name="Simillion C."/>
            <person name="Van de Peer Y."/>
            <person name="Miranda-Saavedra D."/>
            <person name="Barton G.J."/>
            <person name="Westrop G.D."/>
            <person name="Mueller S."/>
            <person name="Dessi D."/>
            <person name="Fiori P.L."/>
            <person name="Ren Q."/>
            <person name="Paulsen I."/>
            <person name="Zhang H."/>
            <person name="Bastida-Corcuera F.D."/>
            <person name="Simoes-Barbosa A."/>
            <person name="Brown M.T."/>
            <person name="Hayes R.D."/>
            <person name="Mukherjee M."/>
            <person name="Okumura C.Y."/>
            <person name="Schneider R."/>
            <person name="Smith A.J."/>
            <person name="Vanacova S."/>
            <person name="Villalvazo M."/>
            <person name="Haas B.J."/>
            <person name="Pertea M."/>
            <person name="Feldblyum T.V."/>
            <person name="Utterback T.R."/>
            <person name="Shu C.L."/>
            <person name="Osoegawa K."/>
            <person name="de Jong P.J."/>
            <person name="Hrdy I."/>
            <person name="Horvathova L."/>
            <person name="Zubacova Z."/>
            <person name="Dolezal P."/>
            <person name="Malik S.B."/>
            <person name="Logsdon J.M. Jr."/>
            <person name="Henze K."/>
            <person name="Gupta A."/>
            <person name="Wang C.C."/>
            <person name="Dunne R.L."/>
            <person name="Upcroft J.A."/>
            <person name="Upcroft P."/>
            <person name="White O."/>
            <person name="Salzberg S.L."/>
            <person name="Tang P."/>
            <person name="Chiu C.-H."/>
            <person name="Lee Y.-S."/>
            <person name="Embley T.M."/>
            <person name="Coombs G.H."/>
            <person name="Mottram J.C."/>
            <person name="Tachezy J."/>
            <person name="Fraser-Liggett C.M."/>
            <person name="Johnson P.J."/>
        </authorList>
    </citation>
    <scope>NUCLEOTIDE SEQUENCE [LARGE SCALE GENOMIC DNA]</scope>
    <source>
        <strain evidence="3">G3</strain>
    </source>
</reference>
<protein>
    <recommendedName>
        <fullName evidence="5">WW domain-containing protein</fullName>
    </recommendedName>
</protein>
<dbReference type="VEuPathDB" id="TrichDB:TVAGG3_0841720"/>
<evidence type="ECO:0000256" key="2">
    <source>
        <dbReference type="SAM" id="MobiDB-lite"/>
    </source>
</evidence>
<dbReference type="VEuPathDB" id="TrichDB:TVAG_269320"/>
<evidence type="ECO:0000313" key="4">
    <source>
        <dbReference type="Proteomes" id="UP000001542"/>
    </source>
</evidence>
<sequence length="684" mass="78927">MENYQEIAYEPPENPTDEEIAEYCQYLGLDPQKDPDLLWIAIEGIKAPLPDGWIFFQHKHKNESFFYNKYTGVSINEHPLDSHYLQNFKEEKKKKYQNSKSKKSPNTRQEKSMIVPPKSDNLYNESPQNKTTNQIQKPKYSVSDEIISDDDLDTELQNFDINVDSDDKIKSTSLSKISKLNLSPAIDSREDAKNENKEEKKDEQEEIKVSSLQNQSLDENKADDEYQSVKSDCEQKIKEIKIKSQKQIKELLDKCENEKKKIENDHANAMIKLKQKNQNEIDEFMKQHKKTIENMRRAHEEKIKAIKEKAAAHLQEVSNEIQNPQPDKAENTIEAEKKKQDQRLINLRAQYEKDFAAQQKENQNKLQALKSECDIEIKRYKRQLHLDKQKIFAAARKDAQNRAVKECISSCNIDTFKVISFKPRPDRLKGILKRSAPFALNLVDDEYYGDLSISPNTIVFTRSSTIKSSGSSDSFTEIEPFKDRKGGQIRGNFLSESSIDSSDSEPIISPSSKAASKMKREAIKTSERFSSSAEKAVMAIGNAFSEIEGKSNQLRTFCAEENRGMSKLTMEFQQKAFEISKMFHETLIVLEDAHRAAMNSATQPREIYTQPVQNIQTPPPIRTRSSGRRRVEYDDYDSDDNGKESVAQRMMKLYQREQHSARSASKRLKRKFAEILVDSDQYSN</sequence>
<feature type="region of interest" description="Disordered" evidence="2">
    <location>
        <begin position="610"/>
        <end position="646"/>
    </location>
</feature>
<proteinExistence type="predicted"/>
<dbReference type="SMR" id="A2EG45"/>